<organism evidence="6 7">
    <name type="scientific">Armadillidium nasatum</name>
    <dbReference type="NCBI Taxonomy" id="96803"/>
    <lineage>
        <taxon>Eukaryota</taxon>
        <taxon>Metazoa</taxon>
        <taxon>Ecdysozoa</taxon>
        <taxon>Arthropoda</taxon>
        <taxon>Crustacea</taxon>
        <taxon>Multicrustacea</taxon>
        <taxon>Malacostraca</taxon>
        <taxon>Eumalacostraca</taxon>
        <taxon>Peracarida</taxon>
        <taxon>Isopoda</taxon>
        <taxon>Oniscidea</taxon>
        <taxon>Crinocheta</taxon>
        <taxon>Armadillidiidae</taxon>
        <taxon>Armadillidium</taxon>
    </lineage>
</organism>
<dbReference type="Proteomes" id="UP000326759">
    <property type="component" value="Unassembled WGS sequence"/>
</dbReference>
<dbReference type="Gene3D" id="1.25.40.10">
    <property type="entry name" value="Tetratricopeptide repeat domain"/>
    <property type="match status" value="1"/>
</dbReference>
<protein>
    <submittedName>
        <fullName evidence="6">Pre-mRNA-processing factor 39</fullName>
    </submittedName>
</protein>
<comment type="caution">
    <text evidence="6">The sequence shown here is derived from an EMBL/GenBank/DDBJ whole genome shotgun (WGS) entry which is preliminary data.</text>
</comment>
<dbReference type="PANTHER" id="PTHR17204">
    <property type="entry name" value="PRE-MRNA PROCESSING PROTEIN PRP39-RELATED"/>
    <property type="match status" value="1"/>
</dbReference>
<dbReference type="GO" id="GO:0005685">
    <property type="term" value="C:U1 snRNP"/>
    <property type="evidence" value="ECO:0007669"/>
    <property type="project" value="TreeGrafter"/>
</dbReference>
<evidence type="ECO:0000313" key="7">
    <source>
        <dbReference type="Proteomes" id="UP000326759"/>
    </source>
</evidence>
<dbReference type="GO" id="GO:0030627">
    <property type="term" value="F:pre-mRNA 5'-splice site binding"/>
    <property type="evidence" value="ECO:0007669"/>
    <property type="project" value="TreeGrafter"/>
</dbReference>
<keyword evidence="3" id="KW-0677">Repeat</keyword>
<evidence type="ECO:0000313" key="6">
    <source>
        <dbReference type="EMBL" id="KAB7505853.1"/>
    </source>
</evidence>
<dbReference type="GO" id="GO:0071004">
    <property type="term" value="C:U2-type prespliceosome"/>
    <property type="evidence" value="ECO:0007669"/>
    <property type="project" value="TreeGrafter"/>
</dbReference>
<dbReference type="OrthoDB" id="10265668at2759"/>
<reference evidence="6 7" key="1">
    <citation type="journal article" date="2019" name="PLoS Biol.">
        <title>Sex chromosomes control vertical transmission of feminizing Wolbachia symbionts in an isopod.</title>
        <authorList>
            <person name="Becking T."/>
            <person name="Chebbi M.A."/>
            <person name="Giraud I."/>
            <person name="Moumen B."/>
            <person name="Laverre T."/>
            <person name="Caubet Y."/>
            <person name="Peccoud J."/>
            <person name="Gilbert C."/>
            <person name="Cordaux R."/>
        </authorList>
    </citation>
    <scope>NUCLEOTIDE SEQUENCE [LARGE SCALE GENOMIC DNA]</scope>
    <source>
        <strain evidence="6">ANa2</strain>
        <tissue evidence="6">Whole body excluding digestive tract and cuticle</tissue>
    </source>
</reference>
<gene>
    <name evidence="6" type="primary">prpf39</name>
    <name evidence="6" type="ORF">Anas_03140</name>
</gene>
<keyword evidence="5" id="KW-0539">Nucleus</keyword>
<dbReference type="GO" id="GO:0000243">
    <property type="term" value="C:commitment complex"/>
    <property type="evidence" value="ECO:0007669"/>
    <property type="project" value="TreeGrafter"/>
</dbReference>
<name>A0A5N5TGT1_9CRUS</name>
<evidence type="ECO:0000256" key="3">
    <source>
        <dbReference type="ARBA" id="ARBA00022737"/>
    </source>
</evidence>
<dbReference type="SUPFAM" id="SSF48452">
    <property type="entry name" value="TPR-like"/>
    <property type="match status" value="1"/>
</dbReference>
<dbReference type="EMBL" id="SEYY01001086">
    <property type="protein sequence ID" value="KAB7505853.1"/>
    <property type="molecule type" value="Genomic_DNA"/>
</dbReference>
<dbReference type="InterPro" id="IPR059164">
    <property type="entry name" value="HAT_PRP39_C"/>
</dbReference>
<sequence length="288" mass="33738">MRQKHDGIMKTRIKRPYFHVKPLEKSQLNAWRSYLEFELKEGNHNRIKVLFERCLIACAFYEEFWMRLNNDSYPVPEPIYIRYLEEHSSDEEELRSVYSRACTIHLRDKLRPHLAWASFEEEKGKSDTALQILSNVSENMDLCLEVYMMSVAIERRRGNLDAAENIYLKCLEKFHDKENMSAYSSIAVKYARFLTFFRNDCEKAMQIIKDAYESDRSNFNLLIALADHALACRPPNFSAAAEAFKTGTDVSYSPTVKLMFAHRYLHFVTECATENTRLSTFILSGLLF</sequence>
<dbReference type="GO" id="GO:0000395">
    <property type="term" value="P:mRNA 5'-splice site recognition"/>
    <property type="evidence" value="ECO:0007669"/>
    <property type="project" value="TreeGrafter"/>
</dbReference>
<keyword evidence="7" id="KW-1185">Reference proteome</keyword>
<evidence type="ECO:0000256" key="4">
    <source>
        <dbReference type="ARBA" id="ARBA00023187"/>
    </source>
</evidence>
<dbReference type="InterPro" id="IPR011990">
    <property type="entry name" value="TPR-like_helical_dom_sf"/>
</dbReference>
<comment type="subcellular location">
    <subcellularLocation>
        <location evidence="1">Nucleus</location>
    </subcellularLocation>
</comment>
<keyword evidence="4" id="KW-0508">mRNA splicing</keyword>
<evidence type="ECO:0000256" key="1">
    <source>
        <dbReference type="ARBA" id="ARBA00004123"/>
    </source>
</evidence>
<evidence type="ECO:0000256" key="2">
    <source>
        <dbReference type="ARBA" id="ARBA00022664"/>
    </source>
</evidence>
<dbReference type="Pfam" id="PF23241">
    <property type="entry name" value="HAT_PRP39_C"/>
    <property type="match status" value="1"/>
</dbReference>
<proteinExistence type="predicted"/>
<keyword evidence="2" id="KW-0507">mRNA processing</keyword>
<dbReference type="AlphaFoldDB" id="A0A5N5TGT1"/>
<evidence type="ECO:0000256" key="5">
    <source>
        <dbReference type="ARBA" id="ARBA00023242"/>
    </source>
</evidence>
<dbReference type="PANTHER" id="PTHR17204:SF5">
    <property type="entry name" value="PRE-MRNA-PROCESSING FACTOR 39"/>
    <property type="match status" value="1"/>
</dbReference>
<accession>A0A5N5TGT1</accession>